<dbReference type="Proteomes" id="UP000199377">
    <property type="component" value="Unassembled WGS sequence"/>
</dbReference>
<organism evidence="2 3">
    <name type="scientific">Albimonas pacifica</name>
    <dbReference type="NCBI Taxonomy" id="1114924"/>
    <lineage>
        <taxon>Bacteria</taxon>
        <taxon>Pseudomonadati</taxon>
        <taxon>Pseudomonadota</taxon>
        <taxon>Alphaproteobacteria</taxon>
        <taxon>Rhodobacterales</taxon>
        <taxon>Paracoccaceae</taxon>
        <taxon>Albimonas</taxon>
    </lineage>
</organism>
<protein>
    <submittedName>
        <fullName evidence="2">Uncharacterized conserved protein, DUF427 family</fullName>
    </submittedName>
</protein>
<dbReference type="InterPro" id="IPR007361">
    <property type="entry name" value="DUF427"/>
</dbReference>
<accession>A0A1I3HUH2</accession>
<dbReference type="STRING" id="1114924.SAMN05216258_106174"/>
<dbReference type="EMBL" id="FOQH01000006">
    <property type="protein sequence ID" value="SFI39207.1"/>
    <property type="molecule type" value="Genomic_DNA"/>
</dbReference>
<evidence type="ECO:0000313" key="3">
    <source>
        <dbReference type="Proteomes" id="UP000199377"/>
    </source>
</evidence>
<dbReference type="RefSeq" id="WP_092860527.1">
    <property type="nucleotide sequence ID" value="NZ_FOQH01000006.1"/>
</dbReference>
<gene>
    <name evidence="2" type="ORF">SAMN05216258_106174</name>
</gene>
<dbReference type="AlphaFoldDB" id="A0A1I3HUH2"/>
<keyword evidence="3" id="KW-1185">Reference proteome</keyword>
<dbReference type="Pfam" id="PF04248">
    <property type="entry name" value="NTP_transf_9"/>
    <property type="match status" value="1"/>
</dbReference>
<evidence type="ECO:0000259" key="1">
    <source>
        <dbReference type="Pfam" id="PF04248"/>
    </source>
</evidence>
<sequence>MPHPESAPGAAPLATIRPAEGVRVVRAADAVIAESAHALESRLGADDAPMVWLPRAEAGEPFLERTEATFELPGLGRARLLDVIGVSAALRAAAWILESPAAGAEALAGHIAFDPEQVTLERL</sequence>
<name>A0A1I3HUH2_9RHOB</name>
<reference evidence="2 3" key="1">
    <citation type="submission" date="2016-10" db="EMBL/GenBank/DDBJ databases">
        <authorList>
            <person name="de Groot N.N."/>
        </authorList>
    </citation>
    <scope>NUCLEOTIDE SEQUENCE [LARGE SCALE GENOMIC DNA]</scope>
    <source>
        <strain evidence="2 3">CGMCC 1.11030</strain>
    </source>
</reference>
<proteinExistence type="predicted"/>
<evidence type="ECO:0000313" key="2">
    <source>
        <dbReference type="EMBL" id="SFI39207.1"/>
    </source>
</evidence>
<dbReference type="Gene3D" id="2.170.150.40">
    <property type="entry name" value="Domain of unknown function (DUF427)"/>
    <property type="match status" value="1"/>
</dbReference>
<dbReference type="InterPro" id="IPR038694">
    <property type="entry name" value="DUF427_sf"/>
</dbReference>
<feature type="domain" description="DUF427" evidence="1">
    <location>
        <begin position="25"/>
        <end position="115"/>
    </location>
</feature>